<evidence type="ECO:0000313" key="1">
    <source>
        <dbReference type="EMBL" id="THU92809.1"/>
    </source>
</evidence>
<dbReference type="AlphaFoldDB" id="A0A4S8LTE3"/>
<keyword evidence="2" id="KW-1185">Reference proteome</keyword>
<proteinExistence type="predicted"/>
<dbReference type="EMBL" id="ML179267">
    <property type="protein sequence ID" value="THU92809.1"/>
    <property type="molecule type" value="Genomic_DNA"/>
</dbReference>
<dbReference type="Proteomes" id="UP000297245">
    <property type="component" value="Unassembled WGS sequence"/>
</dbReference>
<accession>A0A4S8LTE3</accession>
<protein>
    <submittedName>
        <fullName evidence="1">Uncharacterized protein</fullName>
    </submittedName>
</protein>
<reference evidence="1 2" key="1">
    <citation type="journal article" date="2019" name="Nat. Ecol. Evol.">
        <title>Megaphylogeny resolves global patterns of mushroom evolution.</title>
        <authorList>
            <person name="Varga T."/>
            <person name="Krizsan K."/>
            <person name="Foldi C."/>
            <person name="Dima B."/>
            <person name="Sanchez-Garcia M."/>
            <person name="Sanchez-Ramirez S."/>
            <person name="Szollosi G.J."/>
            <person name="Szarkandi J.G."/>
            <person name="Papp V."/>
            <person name="Albert L."/>
            <person name="Andreopoulos W."/>
            <person name="Angelini C."/>
            <person name="Antonin V."/>
            <person name="Barry K.W."/>
            <person name="Bougher N.L."/>
            <person name="Buchanan P."/>
            <person name="Buyck B."/>
            <person name="Bense V."/>
            <person name="Catcheside P."/>
            <person name="Chovatia M."/>
            <person name="Cooper J."/>
            <person name="Damon W."/>
            <person name="Desjardin D."/>
            <person name="Finy P."/>
            <person name="Geml J."/>
            <person name="Haridas S."/>
            <person name="Hughes K."/>
            <person name="Justo A."/>
            <person name="Karasinski D."/>
            <person name="Kautmanova I."/>
            <person name="Kiss B."/>
            <person name="Kocsube S."/>
            <person name="Kotiranta H."/>
            <person name="LaButti K.M."/>
            <person name="Lechner B.E."/>
            <person name="Liimatainen K."/>
            <person name="Lipzen A."/>
            <person name="Lukacs Z."/>
            <person name="Mihaltcheva S."/>
            <person name="Morgado L.N."/>
            <person name="Niskanen T."/>
            <person name="Noordeloos M.E."/>
            <person name="Ohm R.A."/>
            <person name="Ortiz-Santana B."/>
            <person name="Ovrebo C."/>
            <person name="Racz N."/>
            <person name="Riley R."/>
            <person name="Savchenko A."/>
            <person name="Shiryaev A."/>
            <person name="Soop K."/>
            <person name="Spirin V."/>
            <person name="Szebenyi C."/>
            <person name="Tomsovsky M."/>
            <person name="Tulloss R.E."/>
            <person name="Uehling J."/>
            <person name="Grigoriev I.V."/>
            <person name="Vagvolgyi C."/>
            <person name="Papp T."/>
            <person name="Martin F.M."/>
            <person name="Miettinen O."/>
            <person name="Hibbett D.S."/>
            <person name="Nagy L.G."/>
        </authorList>
    </citation>
    <scope>NUCLEOTIDE SEQUENCE [LARGE SCALE GENOMIC DNA]</scope>
    <source>
        <strain evidence="1 2">CBS 962.96</strain>
    </source>
</reference>
<organism evidence="1 2">
    <name type="scientific">Dendrothele bispora (strain CBS 962.96)</name>
    <dbReference type="NCBI Taxonomy" id="1314807"/>
    <lineage>
        <taxon>Eukaryota</taxon>
        <taxon>Fungi</taxon>
        <taxon>Dikarya</taxon>
        <taxon>Basidiomycota</taxon>
        <taxon>Agaricomycotina</taxon>
        <taxon>Agaricomycetes</taxon>
        <taxon>Agaricomycetidae</taxon>
        <taxon>Agaricales</taxon>
        <taxon>Agaricales incertae sedis</taxon>
        <taxon>Dendrothele</taxon>
    </lineage>
</organism>
<name>A0A4S8LTE3_DENBC</name>
<dbReference type="OrthoDB" id="5599163at2759"/>
<evidence type="ECO:0000313" key="2">
    <source>
        <dbReference type="Proteomes" id="UP000297245"/>
    </source>
</evidence>
<sequence>MLCLTEFKFYLPILLLLYTSIKLDLFPVIEILLILLWSGFLPALELSQLNNFTTCNVIFTEDLSTSSTQSIYLSPSLLDNLFLDPGVYSMEDIDEDDIVLSMSTHSAEVGATVLGAYKKVGKRVRPIPAPYPEWARTTRRFPEDPLASLPKLTPYPPEFSPTERITEERMKKLNLNPDGFLWPEEEKLFQHIMVLNHKSIAFEETDRGTLK</sequence>
<gene>
    <name evidence="1" type="ORF">K435DRAFT_862126</name>
</gene>